<name>A0A238Y3G6_9ACTN</name>
<accession>A0A238Y3G6</accession>
<dbReference type="InterPro" id="IPR023286">
    <property type="entry name" value="ABATE_dom_sf"/>
</dbReference>
<dbReference type="EMBL" id="FZNP01000005">
    <property type="protein sequence ID" value="SNR65368.1"/>
    <property type="molecule type" value="Genomic_DNA"/>
</dbReference>
<dbReference type="RefSeq" id="WP_089312311.1">
    <property type="nucleotide sequence ID" value="NZ_FZNP01000005.1"/>
</dbReference>
<dbReference type="OrthoDB" id="123307at2"/>
<dbReference type="Pfam" id="PF07336">
    <property type="entry name" value="ABATE"/>
    <property type="match status" value="1"/>
</dbReference>
<gene>
    <name evidence="2" type="ORF">SAMN06265355_105193</name>
</gene>
<keyword evidence="3" id="KW-1185">Reference proteome</keyword>
<dbReference type="Pfam" id="PF11706">
    <property type="entry name" value="zf-CGNR"/>
    <property type="match status" value="1"/>
</dbReference>
<evidence type="ECO:0000313" key="2">
    <source>
        <dbReference type="EMBL" id="SNR65368.1"/>
    </source>
</evidence>
<protein>
    <submittedName>
        <fullName evidence="2">Conserved protein containing a Zn-ribbon-like motif, possibly RNA-binding</fullName>
    </submittedName>
</protein>
<dbReference type="SUPFAM" id="SSF160904">
    <property type="entry name" value="Jann2411-like"/>
    <property type="match status" value="1"/>
</dbReference>
<dbReference type="InterPro" id="IPR021005">
    <property type="entry name" value="Znf_CGNR"/>
</dbReference>
<dbReference type="PANTHER" id="PTHR35525">
    <property type="entry name" value="BLL6575 PROTEIN"/>
    <property type="match status" value="1"/>
</dbReference>
<dbReference type="AlphaFoldDB" id="A0A238Y3G6"/>
<evidence type="ECO:0000259" key="1">
    <source>
        <dbReference type="Pfam" id="PF11706"/>
    </source>
</evidence>
<evidence type="ECO:0000313" key="3">
    <source>
        <dbReference type="Proteomes" id="UP000198420"/>
    </source>
</evidence>
<proteinExistence type="predicted"/>
<dbReference type="Proteomes" id="UP000198420">
    <property type="component" value="Unassembled WGS sequence"/>
</dbReference>
<dbReference type="PANTHER" id="PTHR35525:SF3">
    <property type="entry name" value="BLL6575 PROTEIN"/>
    <property type="match status" value="1"/>
</dbReference>
<reference evidence="3" key="1">
    <citation type="submission" date="2017-06" db="EMBL/GenBank/DDBJ databases">
        <authorList>
            <person name="Varghese N."/>
            <person name="Submissions S."/>
        </authorList>
    </citation>
    <scope>NUCLEOTIDE SEQUENCE [LARGE SCALE GENOMIC DNA]</scope>
    <source>
        <strain evidence="3">DSM 44485</strain>
    </source>
</reference>
<dbReference type="Gene3D" id="1.10.3300.10">
    <property type="entry name" value="Jann2411-like domain"/>
    <property type="match status" value="1"/>
</dbReference>
<dbReference type="InterPro" id="IPR010852">
    <property type="entry name" value="ABATE"/>
</dbReference>
<sequence length="188" mass="20258">MRELPPAVRPVVDFLNTVDVEDGTDVFGDGPEALANWLVDKRLCHSRPSVTAVDVQAAIDLRRGLRSLALANTGEPVDPEDVQAAQEVLAALPLTLRLPADTDAAKDGPDLAASGGSFSEALGRIAAAYFAASAGGDWSRVRRCPAHDCAWVFWDSSRNASRRWCSMRVCGNRAKARAFTERRATRPA</sequence>
<organism evidence="2 3">
    <name type="scientific">Actinomadura mexicana</name>
    <dbReference type="NCBI Taxonomy" id="134959"/>
    <lineage>
        <taxon>Bacteria</taxon>
        <taxon>Bacillati</taxon>
        <taxon>Actinomycetota</taxon>
        <taxon>Actinomycetes</taxon>
        <taxon>Streptosporangiales</taxon>
        <taxon>Thermomonosporaceae</taxon>
        <taxon>Actinomadura</taxon>
    </lineage>
</organism>
<feature type="domain" description="Zinc finger CGNR" evidence="1">
    <location>
        <begin position="140"/>
        <end position="183"/>
    </location>
</feature>